<dbReference type="EMBL" id="BTSX01000006">
    <property type="protein sequence ID" value="GMT04180.1"/>
    <property type="molecule type" value="Genomic_DNA"/>
</dbReference>
<proteinExistence type="inferred from homology"/>
<sequence length="497" mass="55666">ELHHKCAPMTTQWETHDGRADMTNWEMDLFDTRMHHIAKTVKDEEDTCCSGSSSRNSLVKPACLPISILALLIIALVFLPLFNDEDLVAPAKMTLTTQCGEDCSLTLVETFPSGISFPSGLHHADTAETWIRMIEETEEVLDIAAFYWNLSDDDEHTSSDKGARVLEKLVEARRRGVRIRIAQSPPSDGGSTYVDTERLRIEGHAEIRNVNMTRLIGSGVMNTKFIISDMKRVYVGSANMDWKALSEVKELGVYVSECACVATDFYRVFSVYWRLGEEDSKIPEKWPISYRTPFNFANPMTIRFNGTIMSRLFISSSPAPFNPKGRTDDLDAVVGLIKRATKRVSVAVMDFIPTTLYMKENRFWPSLDIALRDAAYRGVTVRILVSQRDNSTMTAIPFLKSLLAINEGLPKRGGKSGSISVRVFTIPATSEKIPFMRVNHNKYMVADNTVYIGTSNWVGDYFLSSAGVGFALESSAIAAQLQQIFIRDRTSKYAVDL</sequence>
<dbReference type="PROSITE" id="PS50035">
    <property type="entry name" value="PLD"/>
    <property type="match status" value="2"/>
</dbReference>
<dbReference type="PANTHER" id="PTHR10185">
    <property type="entry name" value="PHOSPHOLIPASE D - RELATED"/>
    <property type="match status" value="1"/>
</dbReference>
<evidence type="ECO:0000313" key="4">
    <source>
        <dbReference type="EMBL" id="GMT04180.1"/>
    </source>
</evidence>
<accession>A0AAV5UCZ5</accession>
<reference evidence="4" key="1">
    <citation type="submission" date="2023-10" db="EMBL/GenBank/DDBJ databases">
        <title>Genome assembly of Pristionchus species.</title>
        <authorList>
            <person name="Yoshida K."/>
            <person name="Sommer R.J."/>
        </authorList>
    </citation>
    <scope>NUCLEOTIDE SEQUENCE</scope>
    <source>
        <strain evidence="4">RS0144</strain>
    </source>
</reference>
<organism evidence="4 5">
    <name type="scientific">Pristionchus entomophagus</name>
    <dbReference type="NCBI Taxonomy" id="358040"/>
    <lineage>
        <taxon>Eukaryota</taxon>
        <taxon>Metazoa</taxon>
        <taxon>Ecdysozoa</taxon>
        <taxon>Nematoda</taxon>
        <taxon>Chromadorea</taxon>
        <taxon>Rhabditida</taxon>
        <taxon>Rhabditina</taxon>
        <taxon>Diplogasteromorpha</taxon>
        <taxon>Diplogasteroidea</taxon>
        <taxon>Neodiplogasteridae</taxon>
        <taxon>Pristionchus</taxon>
    </lineage>
</organism>
<dbReference type="GO" id="GO:0003824">
    <property type="term" value="F:catalytic activity"/>
    <property type="evidence" value="ECO:0007669"/>
    <property type="project" value="InterPro"/>
</dbReference>
<comment type="caution">
    <text evidence="4">The sequence shown here is derived from an EMBL/GenBank/DDBJ whole genome shotgun (WGS) entry which is preliminary data.</text>
</comment>
<dbReference type="SUPFAM" id="SSF56024">
    <property type="entry name" value="Phospholipase D/nuclease"/>
    <property type="match status" value="2"/>
</dbReference>
<dbReference type="AlphaFoldDB" id="A0AAV5UCZ5"/>
<dbReference type="CDD" id="cd09106">
    <property type="entry name" value="PLDc_vPLD3_4_5_like_1"/>
    <property type="match status" value="1"/>
</dbReference>
<feature type="transmembrane region" description="Helical" evidence="2">
    <location>
        <begin position="62"/>
        <end position="82"/>
    </location>
</feature>
<evidence type="ECO:0000313" key="5">
    <source>
        <dbReference type="Proteomes" id="UP001432027"/>
    </source>
</evidence>
<keyword evidence="2" id="KW-0472">Membrane</keyword>
<feature type="domain" description="PLD phosphodiesterase" evidence="3">
    <location>
        <begin position="217"/>
        <end position="244"/>
    </location>
</feature>
<dbReference type="Proteomes" id="UP001432027">
    <property type="component" value="Unassembled WGS sequence"/>
</dbReference>
<dbReference type="InterPro" id="IPR001736">
    <property type="entry name" value="PLipase_D/transphosphatidylase"/>
</dbReference>
<dbReference type="Gene3D" id="3.30.870.10">
    <property type="entry name" value="Endonuclease Chain A"/>
    <property type="match status" value="2"/>
</dbReference>
<evidence type="ECO:0000256" key="1">
    <source>
        <dbReference type="ARBA" id="ARBA00008664"/>
    </source>
</evidence>
<dbReference type="InterPro" id="IPR050874">
    <property type="entry name" value="Diverse_PLD-related"/>
</dbReference>
<dbReference type="Pfam" id="PF13918">
    <property type="entry name" value="PLDc_3"/>
    <property type="match status" value="1"/>
</dbReference>
<dbReference type="InterPro" id="IPR032803">
    <property type="entry name" value="PLDc_3"/>
</dbReference>
<name>A0AAV5UCZ5_9BILA</name>
<dbReference type="CDD" id="cd09107">
    <property type="entry name" value="PLDc_vPLD3_4_5_like_2"/>
    <property type="match status" value="1"/>
</dbReference>
<gene>
    <name evidence="4" type="ORF">PENTCL1PPCAC_26354</name>
</gene>
<dbReference type="Pfam" id="PF00614">
    <property type="entry name" value="PLDc"/>
    <property type="match status" value="2"/>
</dbReference>
<dbReference type="SMART" id="SM00155">
    <property type="entry name" value="PLDc"/>
    <property type="match status" value="2"/>
</dbReference>
<comment type="similarity">
    <text evidence="1">Belongs to the phospholipase D family.</text>
</comment>
<evidence type="ECO:0000256" key="2">
    <source>
        <dbReference type="SAM" id="Phobius"/>
    </source>
</evidence>
<feature type="domain" description="PLD phosphodiesterase" evidence="3">
    <location>
        <begin position="435"/>
        <end position="461"/>
    </location>
</feature>
<keyword evidence="5" id="KW-1185">Reference proteome</keyword>
<protein>
    <recommendedName>
        <fullName evidence="3">PLD phosphodiesterase domain-containing protein</fullName>
    </recommendedName>
</protein>
<keyword evidence="2" id="KW-0812">Transmembrane</keyword>
<keyword evidence="2" id="KW-1133">Transmembrane helix</keyword>
<feature type="non-terminal residue" evidence="4">
    <location>
        <position position="1"/>
    </location>
</feature>
<evidence type="ECO:0000259" key="3">
    <source>
        <dbReference type="PROSITE" id="PS50035"/>
    </source>
</evidence>
<dbReference type="PANTHER" id="PTHR10185:SF17">
    <property type="entry name" value="GM01519P-RELATED"/>
    <property type="match status" value="1"/>
</dbReference>